<accession>A0A384J905</accession>
<dbReference type="KEGG" id="bfu:BCIN_02g01670"/>
<feature type="compositionally biased region" description="Basic and acidic residues" evidence="1">
    <location>
        <begin position="62"/>
        <end position="78"/>
    </location>
</feature>
<feature type="region of interest" description="Disordered" evidence="1">
    <location>
        <begin position="43"/>
        <end position="78"/>
    </location>
</feature>
<name>A0A384J905_BOTFB</name>
<dbReference type="GeneID" id="5439575"/>
<gene>
    <name evidence="2" type="ORF">BCIN_02g01670</name>
</gene>
<dbReference type="AlphaFoldDB" id="A0A384J905"/>
<evidence type="ECO:0000313" key="3">
    <source>
        <dbReference type="Proteomes" id="UP000001798"/>
    </source>
</evidence>
<dbReference type="Proteomes" id="UP000001798">
    <property type="component" value="Chromosome 2"/>
</dbReference>
<keyword evidence="3" id="KW-1185">Reference proteome</keyword>
<reference evidence="2 3" key="1">
    <citation type="journal article" date="2011" name="PLoS Genet.">
        <title>Genomic analysis of the necrotrophic fungal pathogens Sclerotinia sclerotiorum and Botrytis cinerea.</title>
        <authorList>
            <person name="Amselem J."/>
            <person name="Cuomo C.A."/>
            <person name="van Kan J.A."/>
            <person name="Viaud M."/>
            <person name="Benito E.P."/>
            <person name="Couloux A."/>
            <person name="Coutinho P.M."/>
            <person name="de Vries R.P."/>
            <person name="Dyer P.S."/>
            <person name="Fillinger S."/>
            <person name="Fournier E."/>
            <person name="Gout L."/>
            <person name="Hahn M."/>
            <person name="Kohn L."/>
            <person name="Lapalu N."/>
            <person name="Plummer K.M."/>
            <person name="Pradier J.M."/>
            <person name="Quevillon E."/>
            <person name="Sharon A."/>
            <person name="Simon A."/>
            <person name="ten Have A."/>
            <person name="Tudzynski B."/>
            <person name="Tudzynski P."/>
            <person name="Wincker P."/>
            <person name="Andrew M."/>
            <person name="Anthouard V."/>
            <person name="Beever R.E."/>
            <person name="Beffa R."/>
            <person name="Benoit I."/>
            <person name="Bouzid O."/>
            <person name="Brault B."/>
            <person name="Chen Z."/>
            <person name="Choquer M."/>
            <person name="Collemare J."/>
            <person name="Cotton P."/>
            <person name="Danchin E.G."/>
            <person name="Da Silva C."/>
            <person name="Gautier A."/>
            <person name="Giraud C."/>
            <person name="Giraud T."/>
            <person name="Gonzalez C."/>
            <person name="Grossetete S."/>
            <person name="Guldener U."/>
            <person name="Henrissat B."/>
            <person name="Howlett B.J."/>
            <person name="Kodira C."/>
            <person name="Kretschmer M."/>
            <person name="Lappartient A."/>
            <person name="Leroch M."/>
            <person name="Levis C."/>
            <person name="Mauceli E."/>
            <person name="Neuveglise C."/>
            <person name="Oeser B."/>
            <person name="Pearson M."/>
            <person name="Poulain J."/>
            <person name="Poussereau N."/>
            <person name="Quesneville H."/>
            <person name="Rascle C."/>
            <person name="Schumacher J."/>
            <person name="Segurens B."/>
            <person name="Sexton A."/>
            <person name="Silva E."/>
            <person name="Sirven C."/>
            <person name="Soanes D.M."/>
            <person name="Talbot N.J."/>
            <person name="Templeton M."/>
            <person name="Yandava C."/>
            <person name="Yarden O."/>
            <person name="Zeng Q."/>
            <person name="Rollins J.A."/>
            <person name="Lebrun M.H."/>
            <person name="Dickman M."/>
        </authorList>
    </citation>
    <scope>NUCLEOTIDE SEQUENCE [LARGE SCALE GENOMIC DNA]</scope>
    <source>
        <strain evidence="2 3">B05.10</strain>
    </source>
</reference>
<evidence type="ECO:0000256" key="1">
    <source>
        <dbReference type="SAM" id="MobiDB-lite"/>
    </source>
</evidence>
<reference evidence="2 3" key="2">
    <citation type="journal article" date="2012" name="Eukaryot. Cell">
        <title>Genome update of Botrytis cinerea strains B05.10 and T4.</title>
        <authorList>
            <person name="Staats M."/>
            <person name="van Kan J.A."/>
        </authorList>
    </citation>
    <scope>NUCLEOTIDE SEQUENCE [LARGE SCALE GENOMIC DNA]</scope>
    <source>
        <strain evidence="2 3">B05.10</strain>
    </source>
</reference>
<reference evidence="2 3" key="3">
    <citation type="journal article" date="2017" name="Mol. Plant Pathol.">
        <title>A gapless genome sequence of the fungus Botrytis cinerea.</title>
        <authorList>
            <person name="Van Kan J.A."/>
            <person name="Stassen J.H."/>
            <person name="Mosbach A."/>
            <person name="Van Der Lee T.A."/>
            <person name="Faino L."/>
            <person name="Farmer A.D."/>
            <person name="Papasotiriou D.G."/>
            <person name="Zhou S."/>
            <person name="Seidl M.F."/>
            <person name="Cottam E."/>
            <person name="Edel D."/>
            <person name="Hahn M."/>
            <person name="Schwartz D.C."/>
            <person name="Dietrich R.A."/>
            <person name="Widdison S."/>
            <person name="Scalliet G."/>
        </authorList>
    </citation>
    <scope>NUCLEOTIDE SEQUENCE [LARGE SCALE GENOMIC DNA]</scope>
    <source>
        <strain evidence="2 3">B05.10</strain>
    </source>
</reference>
<organism evidence="2 3">
    <name type="scientific">Botryotinia fuckeliana (strain B05.10)</name>
    <name type="common">Noble rot fungus</name>
    <name type="synonym">Botrytis cinerea</name>
    <dbReference type="NCBI Taxonomy" id="332648"/>
    <lineage>
        <taxon>Eukaryota</taxon>
        <taxon>Fungi</taxon>
        <taxon>Dikarya</taxon>
        <taxon>Ascomycota</taxon>
        <taxon>Pezizomycotina</taxon>
        <taxon>Leotiomycetes</taxon>
        <taxon>Helotiales</taxon>
        <taxon>Sclerotiniaceae</taxon>
        <taxon>Botrytis</taxon>
    </lineage>
</organism>
<evidence type="ECO:0000313" key="2">
    <source>
        <dbReference type="EMBL" id="ATZ46814.1"/>
    </source>
</evidence>
<protein>
    <submittedName>
        <fullName evidence="2">Uncharacterized protein</fullName>
    </submittedName>
</protein>
<dbReference type="EMBL" id="CP009806">
    <property type="protein sequence ID" value="ATZ46814.1"/>
    <property type="molecule type" value="Genomic_DNA"/>
</dbReference>
<proteinExistence type="predicted"/>
<dbReference type="RefSeq" id="XP_001558953.1">
    <property type="nucleotide sequence ID" value="XM_001558903.2"/>
</dbReference>
<feature type="region of interest" description="Disordered" evidence="1">
    <location>
        <begin position="1"/>
        <end position="20"/>
    </location>
</feature>
<sequence length="124" mass="14284">MSIPTLAHATGPTASLPYEKTRRLARRNPYILHYTHICTNDSGTEWDAHHPNDNQQHASRQARGEERREEKRRNEGKNTLEPFYYVHGTLGDEEIGHVLRILRGVHICGVIWYGMVCHGVELIM</sequence>
<dbReference type="VEuPathDB" id="FungiDB:Bcin02g01670"/>